<evidence type="ECO:0000313" key="2">
    <source>
        <dbReference type="Proteomes" id="UP000886998"/>
    </source>
</evidence>
<comment type="caution">
    <text evidence="1">The sequence shown here is derived from an EMBL/GenBank/DDBJ whole genome shotgun (WGS) entry which is preliminary data.</text>
</comment>
<dbReference type="Proteomes" id="UP000886998">
    <property type="component" value="Unassembled WGS sequence"/>
</dbReference>
<gene>
    <name evidence="1" type="ORF">TNIN_272561</name>
</gene>
<accession>A0A8X7BZW1</accession>
<organism evidence="1 2">
    <name type="scientific">Trichonephila inaurata madagascariensis</name>
    <dbReference type="NCBI Taxonomy" id="2747483"/>
    <lineage>
        <taxon>Eukaryota</taxon>
        <taxon>Metazoa</taxon>
        <taxon>Ecdysozoa</taxon>
        <taxon>Arthropoda</taxon>
        <taxon>Chelicerata</taxon>
        <taxon>Arachnida</taxon>
        <taxon>Araneae</taxon>
        <taxon>Araneomorphae</taxon>
        <taxon>Entelegynae</taxon>
        <taxon>Araneoidea</taxon>
        <taxon>Nephilidae</taxon>
        <taxon>Trichonephila</taxon>
        <taxon>Trichonephila inaurata</taxon>
    </lineage>
</organism>
<sequence>MKTFVNTAFPSGKKFVLVNHEAFGLPKNAIPKIQLITIGLTAGVQLRKLLPILLHSYPASLQSLERPDGTILQCVACCHFHIGFIDIYCHTSSKLLQRQNEEDELYSCSFD</sequence>
<protein>
    <submittedName>
        <fullName evidence="1">Uncharacterized protein</fullName>
    </submittedName>
</protein>
<evidence type="ECO:0000313" key="1">
    <source>
        <dbReference type="EMBL" id="GFY48767.1"/>
    </source>
</evidence>
<dbReference type="EMBL" id="BMAV01006653">
    <property type="protein sequence ID" value="GFY48767.1"/>
    <property type="molecule type" value="Genomic_DNA"/>
</dbReference>
<name>A0A8X7BZW1_9ARAC</name>
<keyword evidence="2" id="KW-1185">Reference proteome</keyword>
<proteinExistence type="predicted"/>
<reference evidence="1" key="1">
    <citation type="submission" date="2020-08" db="EMBL/GenBank/DDBJ databases">
        <title>Multicomponent nature underlies the extraordinary mechanical properties of spider dragline silk.</title>
        <authorList>
            <person name="Kono N."/>
            <person name="Nakamura H."/>
            <person name="Mori M."/>
            <person name="Yoshida Y."/>
            <person name="Ohtoshi R."/>
            <person name="Malay A.D."/>
            <person name="Moran D.A.P."/>
            <person name="Tomita M."/>
            <person name="Numata K."/>
            <person name="Arakawa K."/>
        </authorList>
    </citation>
    <scope>NUCLEOTIDE SEQUENCE</scope>
</reference>
<dbReference type="AlphaFoldDB" id="A0A8X7BZW1"/>